<evidence type="ECO:0000313" key="3">
    <source>
        <dbReference type="Proteomes" id="UP000288002"/>
    </source>
</evidence>
<keyword evidence="2" id="KW-0540">Nuclease</keyword>
<feature type="domain" description="HNH nuclease" evidence="1">
    <location>
        <begin position="8"/>
        <end position="61"/>
    </location>
</feature>
<dbReference type="AlphaFoldDB" id="A0AA94ENS0"/>
<keyword evidence="2" id="KW-0255">Endonuclease</keyword>
<dbReference type="PANTHER" id="PTHR33877:SF2">
    <property type="entry name" value="OS07G0170200 PROTEIN"/>
    <property type="match status" value="1"/>
</dbReference>
<dbReference type="Gene3D" id="1.10.30.50">
    <property type="match status" value="1"/>
</dbReference>
<dbReference type="Pfam" id="PF01844">
    <property type="entry name" value="HNH"/>
    <property type="match status" value="1"/>
</dbReference>
<dbReference type="InterPro" id="IPR003615">
    <property type="entry name" value="HNH_nuc"/>
</dbReference>
<evidence type="ECO:0000259" key="1">
    <source>
        <dbReference type="SMART" id="SM00507"/>
    </source>
</evidence>
<gene>
    <name evidence="2" type="ORF">A9HBioS_3067</name>
</gene>
<reference evidence="2 3" key="1">
    <citation type="submission" date="2016-10" db="EMBL/GenBank/DDBJ databases">
        <title>Search of new enzymes for the oxidation of sulfur compounds.</title>
        <authorList>
            <person name="Novo A."/>
            <person name="Moreira I.S."/>
            <person name="Castro P.M."/>
        </authorList>
    </citation>
    <scope>NUCLEOTIDE SEQUENCE [LARGE SCALE GENOMIC DNA]</scope>
    <source>
        <strain evidence="2 3">A9</strain>
    </source>
</reference>
<dbReference type="EMBL" id="MKWS01000009">
    <property type="protein sequence ID" value="RVD77044.1"/>
    <property type="molecule type" value="Genomic_DNA"/>
</dbReference>
<dbReference type="InterPro" id="IPR052892">
    <property type="entry name" value="NA-targeting_endonuclease"/>
</dbReference>
<dbReference type="RefSeq" id="WP_127649986.1">
    <property type="nucleotide sequence ID" value="NZ_MKWS01000009.1"/>
</dbReference>
<dbReference type="InterPro" id="IPR044925">
    <property type="entry name" value="His-Me_finger_sf"/>
</dbReference>
<dbReference type="PANTHER" id="PTHR33877">
    <property type="entry name" value="SLL1193 PROTEIN"/>
    <property type="match status" value="1"/>
</dbReference>
<dbReference type="InterPro" id="IPR002711">
    <property type="entry name" value="HNH"/>
</dbReference>
<keyword evidence="2" id="KW-0378">Hydrolase</keyword>
<proteinExistence type="predicted"/>
<dbReference type="GO" id="GO:0004519">
    <property type="term" value="F:endonuclease activity"/>
    <property type="evidence" value="ECO:0007669"/>
    <property type="project" value="UniProtKB-KW"/>
</dbReference>
<protein>
    <submittedName>
        <fullName evidence="2">HNH endonuclease</fullName>
    </submittedName>
</protein>
<sequence>MSKKISVSKRAVVFSKTGGLCAYCGIQLDPEIFAIDHVHPRLHGGTNDIQNLLPCCHSCNSSKGTKGLEEFRIYVAARAVAGPLFSLAQINYLRAEGAFPLLGFNENHTFQFERQCAVAA</sequence>
<comment type="caution">
    <text evidence="2">The sequence shown here is derived from an EMBL/GenBank/DDBJ whole genome shotgun (WGS) entry which is preliminary data.</text>
</comment>
<dbReference type="CDD" id="cd00085">
    <property type="entry name" value="HNHc"/>
    <property type="match status" value="1"/>
</dbReference>
<dbReference type="SMART" id="SM00507">
    <property type="entry name" value="HNHc"/>
    <property type="match status" value="1"/>
</dbReference>
<organism evidence="2 3">
    <name type="scientific">Pseudomonas koreensis</name>
    <dbReference type="NCBI Taxonomy" id="198620"/>
    <lineage>
        <taxon>Bacteria</taxon>
        <taxon>Pseudomonadati</taxon>
        <taxon>Pseudomonadota</taxon>
        <taxon>Gammaproteobacteria</taxon>
        <taxon>Pseudomonadales</taxon>
        <taxon>Pseudomonadaceae</taxon>
        <taxon>Pseudomonas</taxon>
    </lineage>
</organism>
<evidence type="ECO:0000313" key="2">
    <source>
        <dbReference type="EMBL" id="RVD77044.1"/>
    </source>
</evidence>
<dbReference type="SUPFAM" id="SSF54060">
    <property type="entry name" value="His-Me finger endonucleases"/>
    <property type="match status" value="1"/>
</dbReference>
<accession>A0AA94ENS0</accession>
<name>A0AA94ENS0_9PSED</name>
<dbReference type="Proteomes" id="UP000288002">
    <property type="component" value="Unassembled WGS sequence"/>
</dbReference>